<comment type="caution">
    <text evidence="1">The sequence shown here is derived from an EMBL/GenBank/DDBJ whole genome shotgun (WGS) entry which is preliminary data.</text>
</comment>
<organism evidence="1 2">
    <name type="scientific">Kickxella alabastrina</name>
    <dbReference type="NCBI Taxonomy" id="61397"/>
    <lineage>
        <taxon>Eukaryota</taxon>
        <taxon>Fungi</taxon>
        <taxon>Fungi incertae sedis</taxon>
        <taxon>Zoopagomycota</taxon>
        <taxon>Kickxellomycotina</taxon>
        <taxon>Kickxellomycetes</taxon>
        <taxon>Kickxellales</taxon>
        <taxon>Kickxellaceae</taxon>
        <taxon>Kickxella</taxon>
    </lineage>
</organism>
<protein>
    <submittedName>
        <fullName evidence="1">Uncharacterized protein</fullName>
    </submittedName>
</protein>
<dbReference type="Proteomes" id="UP001150581">
    <property type="component" value="Unassembled WGS sequence"/>
</dbReference>
<sequence length="724" mass="77516">MPSADMDEDDGQFAHEFGERSGSSEPNDDPSNKKRHRLRPDQTRRLMEVFQKTTKPDSEMRKVLGKQLDMTPRTVQIWFQNRRAKIKRESNATSPLRLPGFFGSPTYANRGRLAFNREFVNHRPTNRVASEGFGHLRGSRGFEPYPRQDLAHSLTLQNPSQVSIPMDVQTNFSLQTLRNRGALSIGQSAIGVPAAPERSRTFSGFMPGRPDISSASMDHILGNMFTMGTSEHMTYPNINHAAMGDFSGLSSAIPMSSQSGVDSTMALQLQSSQNEHVFWQNHANQEPVGRLMAENNAYVPTPAAGSSDSLDSSHVPGQAAGFQQGHQLSQPRNSCLPLTSSSDVPTAGALLESRRRHLQDLMIINQTHAARSLCAGSLPPGHVSMPNNVSDTSHGTCRPLPFSDLANHPDHSADALASPMNSFGGSGHGGDYLCQIASMQGSTQYSATSSSAPVSQRFTSNTSSTDNDSGSIDGILASSAPSNASESNDMVTGSHQGTQHALSAAADRQRQPASLTLGLGCSTDQAENSQYQILNDLLMQCNAFELLAGNDKLCQSEEHPLSDSSEQPLSSSIQLNATPMGISTDRIDLQSNIGAASLQPGCFNESFFTGNNMLANAVAAVYMNASCAGSTAPTGYSSSTKDSDNYPLGNSSFMTASASPATSPEHYAHDMGGSAPVAFHAPISDMDSLQSKQDSANQVSVAPSTLAGQRDYTIEQIYYSSAQF</sequence>
<accession>A0ACC1IQV1</accession>
<evidence type="ECO:0000313" key="2">
    <source>
        <dbReference type="Proteomes" id="UP001150581"/>
    </source>
</evidence>
<reference evidence="1" key="1">
    <citation type="submission" date="2022-07" db="EMBL/GenBank/DDBJ databases">
        <title>Phylogenomic reconstructions and comparative analyses of Kickxellomycotina fungi.</title>
        <authorList>
            <person name="Reynolds N.K."/>
            <person name="Stajich J.E."/>
            <person name="Barry K."/>
            <person name="Grigoriev I.V."/>
            <person name="Crous P."/>
            <person name="Smith M.E."/>
        </authorList>
    </citation>
    <scope>NUCLEOTIDE SEQUENCE</scope>
    <source>
        <strain evidence="1">Benny 63K</strain>
    </source>
</reference>
<name>A0ACC1IQV1_9FUNG</name>
<keyword evidence="2" id="KW-1185">Reference proteome</keyword>
<gene>
    <name evidence="1" type="ORF">LPJ66_002275</name>
</gene>
<evidence type="ECO:0000313" key="1">
    <source>
        <dbReference type="EMBL" id="KAJ1899180.1"/>
    </source>
</evidence>
<dbReference type="EMBL" id="JANBPG010000174">
    <property type="protein sequence ID" value="KAJ1899180.1"/>
    <property type="molecule type" value="Genomic_DNA"/>
</dbReference>
<proteinExistence type="predicted"/>